<evidence type="ECO:0000313" key="4">
    <source>
        <dbReference type="Proteomes" id="UP001211065"/>
    </source>
</evidence>
<evidence type="ECO:0000256" key="1">
    <source>
        <dbReference type="SAM" id="MobiDB-lite"/>
    </source>
</evidence>
<protein>
    <submittedName>
        <fullName evidence="3">Vacuolar membrane protease</fullName>
    </submittedName>
</protein>
<dbReference type="GO" id="GO:0006508">
    <property type="term" value="P:proteolysis"/>
    <property type="evidence" value="ECO:0007669"/>
    <property type="project" value="UniProtKB-KW"/>
</dbReference>
<proteinExistence type="predicted"/>
<evidence type="ECO:0000256" key="2">
    <source>
        <dbReference type="SAM" id="Phobius"/>
    </source>
</evidence>
<gene>
    <name evidence="3" type="primary">VMP1</name>
    <name evidence="3" type="ORF">HK099_002701</name>
</gene>
<keyword evidence="2" id="KW-1133">Transmembrane helix</keyword>
<dbReference type="EMBL" id="JADGJW010001915">
    <property type="protein sequence ID" value="KAJ3200396.1"/>
    <property type="molecule type" value="Genomic_DNA"/>
</dbReference>
<dbReference type="GO" id="GO:0008233">
    <property type="term" value="F:peptidase activity"/>
    <property type="evidence" value="ECO:0007669"/>
    <property type="project" value="UniProtKB-KW"/>
</dbReference>
<dbReference type="Proteomes" id="UP001211065">
    <property type="component" value="Unassembled WGS sequence"/>
</dbReference>
<reference evidence="3" key="1">
    <citation type="submission" date="2020-05" db="EMBL/GenBank/DDBJ databases">
        <title>Phylogenomic resolution of chytrid fungi.</title>
        <authorList>
            <person name="Stajich J.E."/>
            <person name="Amses K."/>
            <person name="Simmons R."/>
            <person name="Seto K."/>
            <person name="Myers J."/>
            <person name="Bonds A."/>
            <person name="Quandt C.A."/>
            <person name="Barry K."/>
            <person name="Liu P."/>
            <person name="Grigoriev I."/>
            <person name="Longcore J.E."/>
            <person name="James T.Y."/>
        </authorList>
    </citation>
    <scope>NUCLEOTIDE SEQUENCE</scope>
    <source>
        <strain evidence="3">JEL0476</strain>
    </source>
</reference>
<dbReference type="AlphaFoldDB" id="A0AAD5XRI4"/>
<feature type="non-terminal residue" evidence="3">
    <location>
        <position position="283"/>
    </location>
</feature>
<organism evidence="3 4">
    <name type="scientific">Clydaea vesicula</name>
    <dbReference type="NCBI Taxonomy" id="447962"/>
    <lineage>
        <taxon>Eukaryota</taxon>
        <taxon>Fungi</taxon>
        <taxon>Fungi incertae sedis</taxon>
        <taxon>Chytridiomycota</taxon>
        <taxon>Chytridiomycota incertae sedis</taxon>
        <taxon>Chytridiomycetes</taxon>
        <taxon>Lobulomycetales</taxon>
        <taxon>Lobulomycetaceae</taxon>
        <taxon>Clydaea</taxon>
    </lineage>
</organism>
<feature type="region of interest" description="Disordered" evidence="1">
    <location>
        <begin position="1"/>
        <end position="29"/>
    </location>
</feature>
<feature type="transmembrane region" description="Helical" evidence="2">
    <location>
        <begin position="123"/>
        <end position="142"/>
    </location>
</feature>
<keyword evidence="3" id="KW-0645">Protease</keyword>
<evidence type="ECO:0000313" key="3">
    <source>
        <dbReference type="EMBL" id="KAJ3200396.1"/>
    </source>
</evidence>
<sequence length="283" mass="31683">MSTQQRNQEKKKKPTTTQNEVNHKQTKELPHLPENIESMKILTKKSTSKLTKGGKSLTLTKNPIKVLKYFSLYLVDSLITLIINISNNAFKISLILGFSATFIAVLNTFFLENGSKVDELKHSLIWFGYWIALGVASSIGLGTGLHTFVLFLGPHIAHTTITAYTCGNMDFDIRGEESFECKSTIQSDINIWIIFVKVAWESFFWGLGTSLGELPPYFVARAAAAAGSDDEDFDSIEKILSTPKEKRSFNESVQVYMYNLMHNFGFFGILLCASIPNPLFDLA</sequence>
<accession>A0AAD5XRI4</accession>
<feature type="transmembrane region" description="Helical" evidence="2">
    <location>
        <begin position="92"/>
        <end position="111"/>
    </location>
</feature>
<comment type="caution">
    <text evidence="3">The sequence shown here is derived from an EMBL/GenBank/DDBJ whole genome shotgun (WGS) entry which is preliminary data.</text>
</comment>
<keyword evidence="2" id="KW-0812">Transmembrane</keyword>
<name>A0AAD5XRI4_9FUNG</name>
<keyword evidence="3" id="KW-0378">Hydrolase</keyword>
<keyword evidence="2" id="KW-0472">Membrane</keyword>
<keyword evidence="4" id="KW-1185">Reference proteome</keyword>
<feature type="transmembrane region" description="Helical" evidence="2">
    <location>
        <begin position="255"/>
        <end position="276"/>
    </location>
</feature>